<feature type="repeat" description="WD" evidence="5">
    <location>
        <begin position="273"/>
        <end position="304"/>
    </location>
</feature>
<sequence>MIAAAFWIGCAAPLAAQDFATLKGHGGPIMDIAVAPDGTVASASFDNAVGLWSGSEPDWLEGHDAAVAAVAYLEPGVVLSGGDDFALWLWEGGTGTRLGAHKGKILDIATNPDGKTIATASWDGTIGLWEVDRQAASGSWKAARKDLTDHESGVNAVAFSEDGNRLYSASSDGTVRVWEDDGSTSRVLVSNGFAVTRVVVNETEGWLAYGAVDGVTRLVDVTSGAEIADFTLERRPILALAYHDASRQLAVGDGEGFIMIVDTDARRIVRDFRAAREGPVWALAFSPDGQTIYAGGLDDVVFAWPVALLDRFEPGIVGARSFLRDAETMPNGERQFMRKCSICHALEPGPSRKAGPTLHGVFGRRAGTVPGYRYSETLDGSDIVWSDATIDALFDIGPDHYIPGSKMPMQIIAGDEDRADLIAFLRSATKKE</sequence>
<dbReference type="Proteomes" id="UP001166293">
    <property type="component" value="Unassembled WGS sequence"/>
</dbReference>
<evidence type="ECO:0000256" key="6">
    <source>
        <dbReference type="PROSITE-ProRule" id="PRU00433"/>
    </source>
</evidence>
<feature type="repeat" description="WD" evidence="5">
    <location>
        <begin position="147"/>
        <end position="179"/>
    </location>
</feature>
<dbReference type="Pfam" id="PF00034">
    <property type="entry name" value="Cytochrom_C"/>
    <property type="match status" value="1"/>
</dbReference>
<proteinExistence type="predicted"/>
<feature type="repeat" description="WD" evidence="5">
    <location>
        <begin position="98"/>
        <end position="139"/>
    </location>
</feature>
<comment type="caution">
    <text evidence="8">The sequence shown here is derived from an EMBL/GenBank/DDBJ whole genome shotgun (WGS) entry which is preliminary data.</text>
</comment>
<feature type="repeat" description="WD" evidence="5">
    <location>
        <begin position="22"/>
        <end position="53"/>
    </location>
</feature>
<dbReference type="PROSITE" id="PS51007">
    <property type="entry name" value="CYTC"/>
    <property type="match status" value="1"/>
</dbReference>
<evidence type="ECO:0000256" key="3">
    <source>
        <dbReference type="ARBA" id="ARBA00022737"/>
    </source>
</evidence>
<evidence type="ECO:0000313" key="8">
    <source>
        <dbReference type="EMBL" id="MBV2359426.1"/>
    </source>
</evidence>
<dbReference type="Pfam" id="PF00400">
    <property type="entry name" value="WD40"/>
    <property type="match status" value="4"/>
</dbReference>
<evidence type="ECO:0000256" key="2">
    <source>
        <dbReference type="ARBA" id="ARBA00022723"/>
    </source>
</evidence>
<dbReference type="PROSITE" id="PS00678">
    <property type="entry name" value="WD_REPEATS_1"/>
    <property type="match status" value="1"/>
</dbReference>
<gene>
    <name evidence="8" type="ORF">KUH32_06550</name>
</gene>
<dbReference type="PANTHER" id="PTHR22847">
    <property type="entry name" value="WD40 REPEAT PROTEIN"/>
    <property type="match status" value="1"/>
</dbReference>
<evidence type="ECO:0000313" key="9">
    <source>
        <dbReference type="Proteomes" id="UP001166293"/>
    </source>
</evidence>
<keyword evidence="1 5" id="KW-0853">WD repeat</keyword>
<organism evidence="8 9">
    <name type="scientific">Thalassococcus arenae</name>
    <dbReference type="NCBI Taxonomy" id="2851652"/>
    <lineage>
        <taxon>Bacteria</taxon>
        <taxon>Pseudomonadati</taxon>
        <taxon>Pseudomonadota</taxon>
        <taxon>Alphaproteobacteria</taxon>
        <taxon>Rhodobacterales</taxon>
        <taxon>Roseobacteraceae</taxon>
        <taxon>Thalassococcus</taxon>
    </lineage>
</organism>
<evidence type="ECO:0000256" key="5">
    <source>
        <dbReference type="PROSITE-ProRule" id="PRU00221"/>
    </source>
</evidence>
<dbReference type="PANTHER" id="PTHR22847:SF637">
    <property type="entry name" value="WD REPEAT DOMAIN 5B"/>
    <property type="match status" value="1"/>
</dbReference>
<keyword evidence="9" id="KW-1185">Reference proteome</keyword>
<dbReference type="InterPro" id="IPR009056">
    <property type="entry name" value="Cyt_c-like_dom"/>
</dbReference>
<reference evidence="8" key="1">
    <citation type="submission" date="2021-06" db="EMBL/GenBank/DDBJ databases">
        <title>Thalassococcus sp. CAU 1522 isolated from sea sand, Republic of Korea.</title>
        <authorList>
            <person name="Kim W."/>
        </authorList>
    </citation>
    <scope>NUCLEOTIDE SEQUENCE</scope>
    <source>
        <strain evidence="8">CAU 1522</strain>
    </source>
</reference>
<dbReference type="InterPro" id="IPR019775">
    <property type="entry name" value="WD40_repeat_CS"/>
</dbReference>
<keyword evidence="6" id="KW-0349">Heme</keyword>
<dbReference type="PROSITE" id="PS50294">
    <property type="entry name" value="WD_REPEATS_REGION"/>
    <property type="match status" value="2"/>
</dbReference>
<feature type="domain" description="Cytochrome c" evidence="7">
    <location>
        <begin position="327"/>
        <end position="429"/>
    </location>
</feature>
<dbReference type="InterPro" id="IPR001680">
    <property type="entry name" value="WD40_rpt"/>
</dbReference>
<evidence type="ECO:0000256" key="1">
    <source>
        <dbReference type="ARBA" id="ARBA00022574"/>
    </source>
</evidence>
<keyword evidence="2 6" id="KW-0479">Metal-binding</keyword>
<keyword evidence="4 6" id="KW-0408">Iron</keyword>
<accession>A0ABS6N5Y0</accession>
<dbReference type="SMART" id="SM00320">
    <property type="entry name" value="WD40"/>
    <property type="match status" value="7"/>
</dbReference>
<evidence type="ECO:0000256" key="4">
    <source>
        <dbReference type="ARBA" id="ARBA00023004"/>
    </source>
</evidence>
<dbReference type="PROSITE" id="PS50082">
    <property type="entry name" value="WD_REPEATS_2"/>
    <property type="match status" value="5"/>
</dbReference>
<protein>
    <submittedName>
        <fullName evidence="8">C-type cytochrome</fullName>
    </submittedName>
</protein>
<name>A0ABS6N5Y0_9RHOB</name>
<keyword evidence="3" id="KW-0677">Repeat</keyword>
<dbReference type="CDD" id="cd00200">
    <property type="entry name" value="WD40"/>
    <property type="match status" value="1"/>
</dbReference>
<evidence type="ECO:0000259" key="7">
    <source>
        <dbReference type="PROSITE" id="PS51007"/>
    </source>
</evidence>
<feature type="repeat" description="WD" evidence="5">
    <location>
        <begin position="60"/>
        <end position="91"/>
    </location>
</feature>
<dbReference type="EMBL" id="JAHRWL010000001">
    <property type="protein sequence ID" value="MBV2359426.1"/>
    <property type="molecule type" value="Genomic_DNA"/>
</dbReference>